<organism evidence="2 3">
    <name type="scientific">Laccaria amethystina LaAM-08-1</name>
    <dbReference type="NCBI Taxonomy" id="1095629"/>
    <lineage>
        <taxon>Eukaryota</taxon>
        <taxon>Fungi</taxon>
        <taxon>Dikarya</taxon>
        <taxon>Basidiomycota</taxon>
        <taxon>Agaricomycotina</taxon>
        <taxon>Agaricomycetes</taxon>
        <taxon>Agaricomycetidae</taxon>
        <taxon>Agaricales</taxon>
        <taxon>Agaricineae</taxon>
        <taxon>Hydnangiaceae</taxon>
        <taxon>Laccaria</taxon>
    </lineage>
</organism>
<gene>
    <name evidence="2" type="ORF">K443DRAFT_153529</name>
</gene>
<dbReference type="AlphaFoldDB" id="A0A0C9X6S7"/>
<dbReference type="Proteomes" id="UP000054477">
    <property type="component" value="Unassembled WGS sequence"/>
</dbReference>
<proteinExistence type="predicted"/>
<feature type="region of interest" description="Disordered" evidence="1">
    <location>
        <begin position="38"/>
        <end position="91"/>
    </location>
</feature>
<sequence>MRDICDASSVNYKPHCNSFCWQRRNSCSYVHALHVDDRSSNEHQPSHLHMYTTSAHTSLSSQPFSPTTNGPTQPGRLLERQGFCPRHESAL</sequence>
<dbReference type="EMBL" id="KN838545">
    <property type="protein sequence ID" value="KIK07900.1"/>
    <property type="molecule type" value="Genomic_DNA"/>
</dbReference>
<dbReference type="HOGENOM" id="CLU_2427328_0_0_1"/>
<reference evidence="3" key="2">
    <citation type="submission" date="2015-01" db="EMBL/GenBank/DDBJ databases">
        <title>Evolutionary Origins and Diversification of the Mycorrhizal Mutualists.</title>
        <authorList>
            <consortium name="DOE Joint Genome Institute"/>
            <consortium name="Mycorrhizal Genomics Consortium"/>
            <person name="Kohler A."/>
            <person name="Kuo A."/>
            <person name="Nagy L.G."/>
            <person name="Floudas D."/>
            <person name="Copeland A."/>
            <person name="Barry K.W."/>
            <person name="Cichocki N."/>
            <person name="Veneault-Fourrey C."/>
            <person name="LaButti K."/>
            <person name="Lindquist E.A."/>
            <person name="Lipzen A."/>
            <person name="Lundell T."/>
            <person name="Morin E."/>
            <person name="Murat C."/>
            <person name="Riley R."/>
            <person name="Ohm R."/>
            <person name="Sun H."/>
            <person name="Tunlid A."/>
            <person name="Henrissat B."/>
            <person name="Grigoriev I.V."/>
            <person name="Hibbett D.S."/>
            <person name="Martin F."/>
        </authorList>
    </citation>
    <scope>NUCLEOTIDE SEQUENCE [LARGE SCALE GENOMIC DNA]</scope>
    <source>
        <strain evidence="3">LaAM-08-1</strain>
    </source>
</reference>
<evidence type="ECO:0000256" key="1">
    <source>
        <dbReference type="SAM" id="MobiDB-lite"/>
    </source>
</evidence>
<evidence type="ECO:0000313" key="2">
    <source>
        <dbReference type="EMBL" id="KIK07900.1"/>
    </source>
</evidence>
<feature type="compositionally biased region" description="Polar residues" evidence="1">
    <location>
        <begin position="51"/>
        <end position="72"/>
    </location>
</feature>
<name>A0A0C9X6S7_9AGAR</name>
<evidence type="ECO:0000313" key="3">
    <source>
        <dbReference type="Proteomes" id="UP000054477"/>
    </source>
</evidence>
<keyword evidence="3" id="KW-1185">Reference proteome</keyword>
<reference evidence="2 3" key="1">
    <citation type="submission" date="2014-04" db="EMBL/GenBank/DDBJ databases">
        <authorList>
            <consortium name="DOE Joint Genome Institute"/>
            <person name="Kuo A."/>
            <person name="Kohler A."/>
            <person name="Nagy L.G."/>
            <person name="Floudas D."/>
            <person name="Copeland A."/>
            <person name="Barry K.W."/>
            <person name="Cichocki N."/>
            <person name="Veneault-Fourrey C."/>
            <person name="LaButti K."/>
            <person name="Lindquist E.A."/>
            <person name="Lipzen A."/>
            <person name="Lundell T."/>
            <person name="Morin E."/>
            <person name="Murat C."/>
            <person name="Sun H."/>
            <person name="Tunlid A."/>
            <person name="Henrissat B."/>
            <person name="Grigoriev I.V."/>
            <person name="Hibbett D.S."/>
            <person name="Martin F."/>
            <person name="Nordberg H.P."/>
            <person name="Cantor M.N."/>
            <person name="Hua S.X."/>
        </authorList>
    </citation>
    <scope>NUCLEOTIDE SEQUENCE [LARGE SCALE GENOMIC DNA]</scope>
    <source>
        <strain evidence="2 3">LaAM-08-1</strain>
    </source>
</reference>
<protein>
    <submittedName>
        <fullName evidence="2">Uncharacterized protein</fullName>
    </submittedName>
</protein>
<accession>A0A0C9X6S7</accession>